<dbReference type="EMBL" id="CP107906">
    <property type="protein sequence ID" value="WUG95694.1"/>
    <property type="molecule type" value="Genomic_DNA"/>
</dbReference>
<organism evidence="2 3">
    <name type="scientific">Streptomyces violaceus</name>
    <name type="common">Streptomyces venezuelae</name>
    <dbReference type="NCBI Taxonomy" id="1936"/>
    <lineage>
        <taxon>Bacteria</taxon>
        <taxon>Bacillati</taxon>
        <taxon>Actinomycetota</taxon>
        <taxon>Actinomycetes</taxon>
        <taxon>Kitasatosporales</taxon>
        <taxon>Streptomycetaceae</taxon>
        <taxon>Streptomyces</taxon>
    </lineage>
</organism>
<evidence type="ECO:0008006" key="4">
    <source>
        <dbReference type="Google" id="ProtNLM"/>
    </source>
</evidence>
<accession>A0ABZ1NV92</accession>
<keyword evidence="3" id="KW-1185">Reference proteome</keyword>
<dbReference type="Proteomes" id="UP001341259">
    <property type="component" value="Chromosome"/>
</dbReference>
<keyword evidence="1" id="KW-0732">Signal</keyword>
<gene>
    <name evidence="2" type="ORF">OHB29_23150</name>
</gene>
<evidence type="ECO:0000313" key="2">
    <source>
        <dbReference type="EMBL" id="WUG95694.1"/>
    </source>
</evidence>
<protein>
    <recommendedName>
        <fullName evidence="4">Secreted protein</fullName>
    </recommendedName>
</protein>
<feature type="signal peptide" evidence="1">
    <location>
        <begin position="1"/>
        <end position="29"/>
    </location>
</feature>
<evidence type="ECO:0000313" key="3">
    <source>
        <dbReference type="Proteomes" id="UP001341259"/>
    </source>
</evidence>
<feature type="chain" id="PRO_5045585087" description="Secreted protein" evidence="1">
    <location>
        <begin position="30"/>
        <end position="136"/>
    </location>
</feature>
<proteinExistence type="predicted"/>
<reference evidence="2 3" key="1">
    <citation type="submission" date="2022-10" db="EMBL/GenBank/DDBJ databases">
        <title>The complete genomes of actinobacterial strains from the NBC collection.</title>
        <authorList>
            <person name="Joergensen T.S."/>
            <person name="Alvarez Arevalo M."/>
            <person name="Sterndorff E.B."/>
            <person name="Faurdal D."/>
            <person name="Vuksanovic O."/>
            <person name="Mourched A.-S."/>
            <person name="Charusanti P."/>
            <person name="Shaw S."/>
            <person name="Blin K."/>
            <person name="Weber T."/>
        </authorList>
    </citation>
    <scope>NUCLEOTIDE SEQUENCE [LARGE SCALE GENOMIC DNA]</scope>
    <source>
        <strain evidence="2 3">NBC_00456</strain>
    </source>
</reference>
<evidence type="ECO:0000256" key="1">
    <source>
        <dbReference type="SAM" id="SignalP"/>
    </source>
</evidence>
<name>A0ABZ1NV92_STRVL</name>
<sequence length="136" mass="14730">MQTLNRRKAAGVAVTTAALSMCFTQSAQAAPAGGGGWDDLGTKDVYYQSEYRTKTVQSGGGDFKACITTSATTNETYNLYEEDAESSNAKLVTSVDKASCWVFRDIGAYVDGGNDRAEFYIGTEGDPEMVRVHYYD</sequence>
<dbReference type="RefSeq" id="WP_328341253.1">
    <property type="nucleotide sequence ID" value="NZ_CP107906.1"/>
</dbReference>